<keyword evidence="14" id="KW-1185">Reference proteome</keyword>
<keyword evidence="5 11" id="KW-0547">Nucleotide-binding</keyword>
<evidence type="ECO:0000256" key="5">
    <source>
        <dbReference type="ARBA" id="ARBA00022741"/>
    </source>
</evidence>
<sequence length="498" mass="54596">MTDTSKQIAGRTGQWEMVLGLEVHAQVASNAKLFSGAAVGFGAGPNQQVSLVDAAMPGMLPVINKHCVEQAVKTGLGLKAQINLKSHFDRKNYFYPDLPQGYQISQFKDPIVGEGEVVVEHDDGTTFTVGIERLHLEQDAGKSLHDQDPNSTYVDLNRAGTALMEIVSRPHMRTAAEAAAYVKKLRTILVYLGTCDGDMEKGNLRADVNVSVCRPGDYEKFRETGDFSHLGTRCEIKNVNSYRFIQQAIEYEARRQIEILEDGGKIDQETRLFDPNKGETRSMRSKEEAHDYRYFPDPDLLPLELDPAWVKAIEAELPELPDAKKARLQSQYGLSAYDAGVLITEQARADYFEEAAKGRDAKLTANWVTNELAAKLTAGSLDIENSPLKPDAIAELVALIEEGVISSKIAKDVFERMWAGEGRPREIVEKQGLQQVSDTGALEKIIEELIAANPGQAASVKEKPQAIGWFVGQVMKATGGKANPGAVNGLLKAKLGIE</sequence>
<comment type="catalytic activity">
    <reaction evidence="10 11">
        <text>L-glutamyl-tRNA(Gln) + L-glutamine + ATP + H2O = L-glutaminyl-tRNA(Gln) + L-glutamate + ADP + phosphate + H(+)</text>
        <dbReference type="Rhea" id="RHEA:17521"/>
        <dbReference type="Rhea" id="RHEA-COMP:9681"/>
        <dbReference type="Rhea" id="RHEA-COMP:9684"/>
        <dbReference type="ChEBI" id="CHEBI:15377"/>
        <dbReference type="ChEBI" id="CHEBI:15378"/>
        <dbReference type="ChEBI" id="CHEBI:29985"/>
        <dbReference type="ChEBI" id="CHEBI:30616"/>
        <dbReference type="ChEBI" id="CHEBI:43474"/>
        <dbReference type="ChEBI" id="CHEBI:58359"/>
        <dbReference type="ChEBI" id="CHEBI:78520"/>
        <dbReference type="ChEBI" id="CHEBI:78521"/>
        <dbReference type="ChEBI" id="CHEBI:456216"/>
    </reaction>
</comment>
<dbReference type="AlphaFoldDB" id="A0A839ZZ27"/>
<feature type="domain" description="Asn/Gln amidotransferase" evidence="12">
    <location>
        <begin position="350"/>
        <end position="495"/>
    </location>
</feature>
<evidence type="ECO:0000256" key="1">
    <source>
        <dbReference type="ARBA" id="ARBA00005306"/>
    </source>
</evidence>
<dbReference type="InterPro" id="IPR042114">
    <property type="entry name" value="GatB_C_1"/>
</dbReference>
<evidence type="ECO:0000313" key="14">
    <source>
        <dbReference type="Proteomes" id="UP000530564"/>
    </source>
</evidence>
<dbReference type="GO" id="GO:0005524">
    <property type="term" value="F:ATP binding"/>
    <property type="evidence" value="ECO:0007669"/>
    <property type="project" value="UniProtKB-KW"/>
</dbReference>
<dbReference type="EC" id="6.3.5.-" evidence="11"/>
<keyword evidence="6 11" id="KW-0067">ATP-binding</keyword>
<dbReference type="NCBIfam" id="NF004015">
    <property type="entry name" value="PRK05477.1-5"/>
    <property type="match status" value="1"/>
</dbReference>
<dbReference type="GO" id="GO:0070681">
    <property type="term" value="P:glutaminyl-tRNAGln biosynthesis via transamidation"/>
    <property type="evidence" value="ECO:0007669"/>
    <property type="project" value="TreeGrafter"/>
</dbReference>
<protein>
    <recommendedName>
        <fullName evidence="3 11">Aspartyl/glutamyl-tRNA(Asn/Gln) amidotransferase subunit B</fullName>
        <shortName evidence="11">Asp/Glu-ADT subunit B</shortName>
        <ecNumber evidence="11">6.3.5.-</ecNumber>
    </recommendedName>
</protein>
<name>A0A839ZZ27_9CAUL</name>
<comment type="catalytic activity">
    <reaction evidence="9 11">
        <text>L-aspartyl-tRNA(Asn) + L-glutamine + ATP + H2O = L-asparaginyl-tRNA(Asn) + L-glutamate + ADP + phosphate + 2 H(+)</text>
        <dbReference type="Rhea" id="RHEA:14513"/>
        <dbReference type="Rhea" id="RHEA-COMP:9674"/>
        <dbReference type="Rhea" id="RHEA-COMP:9677"/>
        <dbReference type="ChEBI" id="CHEBI:15377"/>
        <dbReference type="ChEBI" id="CHEBI:15378"/>
        <dbReference type="ChEBI" id="CHEBI:29985"/>
        <dbReference type="ChEBI" id="CHEBI:30616"/>
        <dbReference type="ChEBI" id="CHEBI:43474"/>
        <dbReference type="ChEBI" id="CHEBI:58359"/>
        <dbReference type="ChEBI" id="CHEBI:78515"/>
        <dbReference type="ChEBI" id="CHEBI:78516"/>
        <dbReference type="ChEBI" id="CHEBI:456216"/>
    </reaction>
</comment>
<dbReference type="Gene3D" id="1.10.150.380">
    <property type="entry name" value="GatB domain, N-terminal subdomain"/>
    <property type="match status" value="1"/>
</dbReference>
<evidence type="ECO:0000256" key="7">
    <source>
        <dbReference type="ARBA" id="ARBA00022917"/>
    </source>
</evidence>
<dbReference type="Proteomes" id="UP000530564">
    <property type="component" value="Unassembled WGS sequence"/>
</dbReference>
<comment type="function">
    <text evidence="8 11">Allows the formation of correctly charged Asn-tRNA(Asn) or Gln-tRNA(Gln) through the transamidation of misacylated Asp-tRNA(Asn) or Glu-tRNA(Gln) in organisms which lack either or both of asparaginyl-tRNA or glutaminyl-tRNA synthetases. The reaction takes place in the presence of glutamine and ATP through an activated phospho-Asp-tRNA(Asn) or phospho-Glu-tRNA(Gln).</text>
</comment>
<dbReference type="FunFam" id="1.10.10.410:FF:000001">
    <property type="entry name" value="Aspartyl/glutamyl-tRNA(Asn/Gln) amidotransferase subunit B"/>
    <property type="match status" value="1"/>
</dbReference>
<dbReference type="SMART" id="SM00845">
    <property type="entry name" value="GatB_Yqey"/>
    <property type="match status" value="1"/>
</dbReference>
<dbReference type="PANTHER" id="PTHR11659">
    <property type="entry name" value="GLUTAMYL-TRNA GLN AMIDOTRANSFERASE SUBUNIT B MITOCHONDRIAL AND PROKARYOTIC PET112-RELATED"/>
    <property type="match status" value="1"/>
</dbReference>
<dbReference type="PROSITE" id="PS01234">
    <property type="entry name" value="GATB"/>
    <property type="match status" value="1"/>
</dbReference>
<evidence type="ECO:0000256" key="11">
    <source>
        <dbReference type="HAMAP-Rule" id="MF_00121"/>
    </source>
</evidence>
<dbReference type="NCBIfam" id="TIGR00133">
    <property type="entry name" value="gatB"/>
    <property type="match status" value="1"/>
</dbReference>
<dbReference type="RefSeq" id="WP_183770414.1">
    <property type="nucleotide sequence ID" value="NZ_JACIDK010000001.1"/>
</dbReference>
<dbReference type="InterPro" id="IPR017958">
    <property type="entry name" value="Gln-tRNA_amidoTrfase_suB_CS"/>
</dbReference>
<dbReference type="EMBL" id="JACIDK010000001">
    <property type="protein sequence ID" value="MBB3890387.1"/>
    <property type="molecule type" value="Genomic_DNA"/>
</dbReference>
<dbReference type="PANTHER" id="PTHR11659:SF0">
    <property type="entry name" value="GLUTAMYL-TRNA(GLN) AMIDOTRANSFERASE SUBUNIT B, MITOCHONDRIAL"/>
    <property type="match status" value="1"/>
</dbReference>
<dbReference type="Pfam" id="PF02637">
    <property type="entry name" value="GatB_Yqey"/>
    <property type="match status" value="1"/>
</dbReference>
<comment type="caution">
    <text evidence="13">The sequence shown here is derived from an EMBL/GenBank/DDBJ whole genome shotgun (WGS) entry which is preliminary data.</text>
</comment>
<evidence type="ECO:0000256" key="3">
    <source>
        <dbReference type="ARBA" id="ARBA00016923"/>
    </source>
</evidence>
<comment type="subunit">
    <text evidence="2 11">Heterotrimer of A, B and C subunits.</text>
</comment>
<dbReference type="NCBIfam" id="NF004012">
    <property type="entry name" value="PRK05477.1-2"/>
    <property type="match status" value="1"/>
</dbReference>
<dbReference type="InterPro" id="IPR006075">
    <property type="entry name" value="Asn/Gln-tRNA_Trfase_suB/E_cat"/>
</dbReference>
<dbReference type="FunFam" id="1.10.150.380:FF:000001">
    <property type="entry name" value="Aspartyl/glutamyl-tRNA(Asn/Gln) amidotransferase subunit B"/>
    <property type="match status" value="1"/>
</dbReference>
<keyword evidence="4 11" id="KW-0436">Ligase</keyword>
<dbReference type="InterPro" id="IPR018027">
    <property type="entry name" value="Asn/Gln_amidotransferase"/>
</dbReference>
<accession>A0A839ZZ27</accession>
<evidence type="ECO:0000259" key="12">
    <source>
        <dbReference type="SMART" id="SM00845"/>
    </source>
</evidence>
<dbReference type="GO" id="GO:0050567">
    <property type="term" value="F:glutaminyl-tRNA synthase (glutamine-hydrolyzing) activity"/>
    <property type="evidence" value="ECO:0007669"/>
    <property type="project" value="UniProtKB-UniRule"/>
</dbReference>
<reference evidence="13 14" key="1">
    <citation type="submission" date="2020-08" db="EMBL/GenBank/DDBJ databases">
        <title>Genomic Encyclopedia of Type Strains, Phase IV (KMG-IV): sequencing the most valuable type-strain genomes for metagenomic binning, comparative biology and taxonomic classification.</title>
        <authorList>
            <person name="Goeker M."/>
        </authorList>
    </citation>
    <scope>NUCLEOTIDE SEQUENCE [LARGE SCALE GENOMIC DNA]</scope>
    <source>
        <strain evidence="13 14">DSM 21793</strain>
    </source>
</reference>
<dbReference type="Gene3D" id="1.10.10.410">
    <property type="match status" value="1"/>
</dbReference>
<evidence type="ECO:0000256" key="8">
    <source>
        <dbReference type="ARBA" id="ARBA00024799"/>
    </source>
</evidence>
<proteinExistence type="inferred from homology"/>
<organism evidence="13 14">
    <name type="scientific">Phenylobacterium haematophilum</name>
    <dbReference type="NCBI Taxonomy" id="98513"/>
    <lineage>
        <taxon>Bacteria</taxon>
        <taxon>Pseudomonadati</taxon>
        <taxon>Pseudomonadota</taxon>
        <taxon>Alphaproteobacteria</taxon>
        <taxon>Caulobacterales</taxon>
        <taxon>Caulobacteraceae</taxon>
        <taxon>Phenylobacterium</taxon>
    </lineage>
</organism>
<dbReference type="InterPro" id="IPR003789">
    <property type="entry name" value="Asn/Gln_tRNA_amidoTrase-B-like"/>
</dbReference>
<dbReference type="InterPro" id="IPR004413">
    <property type="entry name" value="GatB"/>
</dbReference>
<dbReference type="InterPro" id="IPR017959">
    <property type="entry name" value="Asn/Gln-tRNA_amidoTrfase_suB/E"/>
</dbReference>
<dbReference type="InterPro" id="IPR014746">
    <property type="entry name" value="Gln_synth/guanido_kin_cat_dom"/>
</dbReference>
<dbReference type="SUPFAM" id="SSF89095">
    <property type="entry name" value="GatB/YqeY motif"/>
    <property type="match status" value="1"/>
</dbReference>
<evidence type="ECO:0000256" key="9">
    <source>
        <dbReference type="ARBA" id="ARBA00047380"/>
    </source>
</evidence>
<dbReference type="GO" id="GO:0016740">
    <property type="term" value="F:transferase activity"/>
    <property type="evidence" value="ECO:0007669"/>
    <property type="project" value="UniProtKB-KW"/>
</dbReference>
<evidence type="ECO:0000256" key="6">
    <source>
        <dbReference type="ARBA" id="ARBA00022840"/>
    </source>
</evidence>
<dbReference type="InterPro" id="IPR023168">
    <property type="entry name" value="GatB_Yqey_C_2"/>
</dbReference>
<keyword evidence="13" id="KW-0808">Transferase</keyword>
<dbReference type="GO" id="GO:0006412">
    <property type="term" value="P:translation"/>
    <property type="evidence" value="ECO:0007669"/>
    <property type="project" value="UniProtKB-UniRule"/>
</dbReference>
<keyword evidence="7 11" id="KW-0648">Protein biosynthesis</keyword>
<dbReference type="NCBIfam" id="NF004014">
    <property type="entry name" value="PRK05477.1-4"/>
    <property type="match status" value="1"/>
</dbReference>
<comment type="similarity">
    <text evidence="1 11">Belongs to the GatB/GatE family. GatB subfamily.</text>
</comment>
<dbReference type="HAMAP" id="MF_00121">
    <property type="entry name" value="GatB"/>
    <property type="match status" value="1"/>
</dbReference>
<dbReference type="SUPFAM" id="SSF55931">
    <property type="entry name" value="Glutamine synthetase/guanido kinase"/>
    <property type="match status" value="1"/>
</dbReference>
<evidence type="ECO:0000256" key="2">
    <source>
        <dbReference type="ARBA" id="ARBA00011123"/>
    </source>
</evidence>
<evidence type="ECO:0000313" key="13">
    <source>
        <dbReference type="EMBL" id="MBB3890387.1"/>
    </source>
</evidence>
<dbReference type="Pfam" id="PF02934">
    <property type="entry name" value="GatB_N"/>
    <property type="match status" value="1"/>
</dbReference>
<gene>
    <name evidence="11" type="primary">gatB</name>
    <name evidence="13" type="ORF">GGQ61_001084</name>
</gene>
<evidence type="ECO:0000256" key="10">
    <source>
        <dbReference type="ARBA" id="ARBA00047913"/>
    </source>
</evidence>
<evidence type="ECO:0000256" key="4">
    <source>
        <dbReference type="ARBA" id="ARBA00022598"/>
    </source>
</evidence>